<dbReference type="EMBL" id="NRRL01000011">
    <property type="protein sequence ID" value="MBK1667739.1"/>
    <property type="molecule type" value="Genomic_DNA"/>
</dbReference>
<evidence type="ECO:0000313" key="1">
    <source>
        <dbReference type="EMBL" id="MBK1667739.1"/>
    </source>
</evidence>
<keyword evidence="2" id="KW-1185">Reference proteome</keyword>
<organism evidence="1 2">
    <name type="scientific">Rhodovibrio sodomensis</name>
    <dbReference type="NCBI Taxonomy" id="1088"/>
    <lineage>
        <taxon>Bacteria</taxon>
        <taxon>Pseudomonadati</taxon>
        <taxon>Pseudomonadota</taxon>
        <taxon>Alphaproteobacteria</taxon>
        <taxon>Rhodospirillales</taxon>
        <taxon>Rhodovibrionaceae</taxon>
        <taxon>Rhodovibrio</taxon>
    </lineage>
</organism>
<comment type="caution">
    <text evidence="1">The sequence shown here is derived from an EMBL/GenBank/DDBJ whole genome shotgun (WGS) entry which is preliminary data.</text>
</comment>
<name>A0ABS1DBY4_9PROT</name>
<dbReference type="Proteomes" id="UP001296873">
    <property type="component" value="Unassembled WGS sequence"/>
</dbReference>
<proteinExistence type="predicted"/>
<gene>
    <name evidence="1" type="ORF">CKO28_06790</name>
</gene>
<evidence type="ECO:0000313" key="2">
    <source>
        <dbReference type="Proteomes" id="UP001296873"/>
    </source>
</evidence>
<dbReference type="RefSeq" id="WP_200339900.1">
    <property type="nucleotide sequence ID" value="NZ_NRRL01000011.1"/>
</dbReference>
<reference evidence="1 2" key="1">
    <citation type="journal article" date="2020" name="Microorganisms">
        <title>Osmotic Adaptation and Compatible Solute Biosynthesis of Phototrophic Bacteria as Revealed from Genome Analyses.</title>
        <authorList>
            <person name="Imhoff J.F."/>
            <person name="Rahn T."/>
            <person name="Kunzel S."/>
            <person name="Keller A."/>
            <person name="Neulinger S.C."/>
        </authorList>
    </citation>
    <scope>NUCLEOTIDE SEQUENCE [LARGE SCALE GENOMIC DNA]</scope>
    <source>
        <strain evidence="1 2">DSM 9895</strain>
    </source>
</reference>
<accession>A0ABS1DBY4</accession>
<protein>
    <submittedName>
        <fullName evidence="1">Uncharacterized protein</fullName>
    </submittedName>
</protein>
<sequence>MPSPAITVHSLDHARAALDAARRAGVSVTLLSAPGAAAYVGPGWFVQLLNQLSADERAALAGTYLDCGPRPGDALAAYRAGVSGVIFTGRSDVAEKLRALAQAHGTAFRTDRPDALDLLDLPAPDRALANYLRTIPGHGR</sequence>